<feature type="chain" id="PRO_5045772076" evidence="3">
    <location>
        <begin position="20"/>
        <end position="382"/>
    </location>
</feature>
<dbReference type="SUPFAM" id="SSF53474">
    <property type="entry name" value="alpha/beta-Hydrolases"/>
    <property type="match status" value="1"/>
</dbReference>
<evidence type="ECO:0000256" key="3">
    <source>
        <dbReference type="SAM" id="SignalP"/>
    </source>
</evidence>
<comment type="similarity">
    <text evidence="1">Belongs to the esterase D family.</text>
</comment>
<feature type="signal peptide" evidence="3">
    <location>
        <begin position="1"/>
        <end position="19"/>
    </location>
</feature>
<accession>A0ABW3C5E5</accession>
<dbReference type="GO" id="GO:0016787">
    <property type="term" value="F:hydrolase activity"/>
    <property type="evidence" value="ECO:0007669"/>
    <property type="project" value="UniProtKB-KW"/>
</dbReference>
<evidence type="ECO:0000256" key="2">
    <source>
        <dbReference type="ARBA" id="ARBA00022801"/>
    </source>
</evidence>
<evidence type="ECO:0000313" key="4">
    <source>
        <dbReference type="EMBL" id="MFD0848881.1"/>
    </source>
</evidence>
<keyword evidence="2 4" id="KW-0378">Hydrolase</keyword>
<dbReference type="Proteomes" id="UP001597124">
    <property type="component" value="Unassembled WGS sequence"/>
</dbReference>
<comment type="caution">
    <text evidence="4">The sequence shown here is derived from an EMBL/GenBank/DDBJ whole genome shotgun (WGS) entry which is preliminary data.</text>
</comment>
<keyword evidence="5" id="KW-1185">Reference proteome</keyword>
<dbReference type="PANTHER" id="PTHR40841">
    <property type="entry name" value="SIDEROPHORE TRIACETYLFUSARININE C ESTERASE"/>
    <property type="match status" value="1"/>
</dbReference>
<dbReference type="InterPro" id="IPR052558">
    <property type="entry name" value="Siderophore_Hydrolase_D"/>
</dbReference>
<dbReference type="PANTHER" id="PTHR40841:SF2">
    <property type="entry name" value="SIDEROPHORE-DEGRADING ESTERASE (EUROFUNG)"/>
    <property type="match status" value="1"/>
</dbReference>
<proteinExistence type="inferred from homology"/>
<dbReference type="InterPro" id="IPR029058">
    <property type="entry name" value="AB_hydrolase_fold"/>
</dbReference>
<dbReference type="InterPro" id="IPR000801">
    <property type="entry name" value="Esterase-like"/>
</dbReference>
<keyword evidence="3" id="KW-0732">Signal</keyword>
<evidence type="ECO:0000313" key="5">
    <source>
        <dbReference type="Proteomes" id="UP001597124"/>
    </source>
</evidence>
<name>A0ABW3C5E5_SPHXN</name>
<protein>
    <submittedName>
        <fullName evidence="4">Alpha/beta hydrolase</fullName>
    </submittedName>
</protein>
<dbReference type="Pfam" id="PF00756">
    <property type="entry name" value="Esterase"/>
    <property type="match status" value="1"/>
</dbReference>
<evidence type="ECO:0000256" key="1">
    <source>
        <dbReference type="ARBA" id="ARBA00005622"/>
    </source>
</evidence>
<gene>
    <name evidence="4" type="ORF">ACFQ00_11145</name>
</gene>
<sequence>MKTRFITVLLLATGLPVNAAARAEITQAAPVALEGTEERSLQSAEGLDYRIFISTPTEQAPPGGWPVVYVLDGNGWFLPFAQLARMVGRRPDHNGRLPAVVVGIGYPGERPFHTERRTWDFTPPAELREPPPEPGGRPWSRTGGSEDFLAFLKTRVKPMIEAEFKIDTSRQALYGHSLGGLFTLHAAFTRPESFQYFGAMSPSIWWNKAYVTDEEKAFPAALAKHKGRANLFMGIGASELPHMVADADAMAKRIAAAKYDRLDFTYVAFPGEEHISVATPAFTRFYDTVFAATDTDKASYLKAYDLGVDAKAIEDADAYFKLTPERQAAVRRAGRSLTNADPAAFDRRLRGWIAALPAHEREAVQKQHDRWDRKTGTVPVPY</sequence>
<dbReference type="EMBL" id="JBHTIK010000005">
    <property type="protein sequence ID" value="MFD0848881.1"/>
    <property type="molecule type" value="Genomic_DNA"/>
</dbReference>
<reference evidence="5" key="1">
    <citation type="journal article" date="2019" name="Int. J. Syst. Evol. Microbiol.">
        <title>The Global Catalogue of Microorganisms (GCM) 10K type strain sequencing project: providing services to taxonomists for standard genome sequencing and annotation.</title>
        <authorList>
            <consortium name="The Broad Institute Genomics Platform"/>
            <consortium name="The Broad Institute Genome Sequencing Center for Infectious Disease"/>
            <person name="Wu L."/>
            <person name="Ma J."/>
        </authorList>
    </citation>
    <scope>NUCLEOTIDE SEQUENCE [LARGE SCALE GENOMIC DNA]</scope>
    <source>
        <strain evidence="5">CCUG 52537</strain>
    </source>
</reference>
<organism evidence="4 5">
    <name type="scientific">Sphingosinicella xenopeptidilytica</name>
    <dbReference type="NCBI Taxonomy" id="364098"/>
    <lineage>
        <taxon>Bacteria</taxon>
        <taxon>Pseudomonadati</taxon>
        <taxon>Pseudomonadota</taxon>
        <taxon>Alphaproteobacteria</taxon>
        <taxon>Sphingomonadales</taxon>
        <taxon>Sphingosinicellaceae</taxon>
        <taxon>Sphingosinicella</taxon>
    </lineage>
</organism>
<dbReference type="Gene3D" id="3.40.50.1820">
    <property type="entry name" value="alpha/beta hydrolase"/>
    <property type="match status" value="1"/>
</dbReference>
<dbReference type="RefSeq" id="WP_381490414.1">
    <property type="nucleotide sequence ID" value="NZ_JBHTIK010000005.1"/>
</dbReference>